<accession>A0A9Q3BT73</accession>
<proteinExistence type="predicted"/>
<keyword evidence="2" id="KW-1185">Reference proteome</keyword>
<dbReference type="EMBL" id="AVOT02002441">
    <property type="protein sequence ID" value="MBW0470370.1"/>
    <property type="molecule type" value="Genomic_DNA"/>
</dbReference>
<comment type="caution">
    <text evidence="1">The sequence shown here is derived from an EMBL/GenBank/DDBJ whole genome shotgun (WGS) entry which is preliminary data.</text>
</comment>
<gene>
    <name evidence="1" type="ORF">O181_010085</name>
</gene>
<organism evidence="1 2">
    <name type="scientific">Austropuccinia psidii MF-1</name>
    <dbReference type="NCBI Taxonomy" id="1389203"/>
    <lineage>
        <taxon>Eukaryota</taxon>
        <taxon>Fungi</taxon>
        <taxon>Dikarya</taxon>
        <taxon>Basidiomycota</taxon>
        <taxon>Pucciniomycotina</taxon>
        <taxon>Pucciniomycetes</taxon>
        <taxon>Pucciniales</taxon>
        <taxon>Sphaerophragmiaceae</taxon>
        <taxon>Austropuccinia</taxon>
    </lineage>
</organism>
<reference evidence="1" key="1">
    <citation type="submission" date="2021-03" db="EMBL/GenBank/DDBJ databases">
        <title>Draft genome sequence of rust myrtle Austropuccinia psidii MF-1, a brazilian biotype.</title>
        <authorList>
            <person name="Quecine M.C."/>
            <person name="Pachon D.M.R."/>
            <person name="Bonatelli M.L."/>
            <person name="Correr F.H."/>
            <person name="Franceschini L.M."/>
            <person name="Leite T.F."/>
            <person name="Margarido G.R.A."/>
            <person name="Almeida C.A."/>
            <person name="Ferrarezi J.A."/>
            <person name="Labate C.A."/>
        </authorList>
    </citation>
    <scope>NUCLEOTIDE SEQUENCE</scope>
    <source>
        <strain evidence="1">MF-1</strain>
    </source>
</reference>
<name>A0A9Q3BT73_9BASI</name>
<evidence type="ECO:0000313" key="1">
    <source>
        <dbReference type="EMBL" id="MBW0470370.1"/>
    </source>
</evidence>
<evidence type="ECO:0000313" key="2">
    <source>
        <dbReference type="Proteomes" id="UP000765509"/>
    </source>
</evidence>
<dbReference type="AlphaFoldDB" id="A0A9Q3BT73"/>
<protein>
    <submittedName>
        <fullName evidence="1">Uncharacterized protein</fullName>
    </submittedName>
</protein>
<sequence>MKALLNMETPKRHILRWQIAIQEDRGNMRIVHKSSNIHTNPDGLSIWSLPTTTENAAYVPKISEPQIPTEGINITDVRTEFFEEAGESYNNDNCHILTSLLDKYFKYKELANLLNNVWKTSYDNGRFYLFDCIL</sequence>
<dbReference type="Proteomes" id="UP000765509">
    <property type="component" value="Unassembled WGS sequence"/>
</dbReference>